<dbReference type="InterPro" id="IPR035983">
    <property type="entry name" value="Hect_E3_ubiquitin_ligase"/>
</dbReference>
<dbReference type="PANTHER" id="PTHR45700">
    <property type="entry name" value="UBIQUITIN-PROTEIN LIGASE E3C"/>
    <property type="match status" value="1"/>
</dbReference>
<gene>
    <name evidence="7" type="ORF">NGATSA_2013300</name>
</gene>
<organism evidence="7">
    <name type="scientific">Nannochloropsis gaditana (strain CCMP526)</name>
    <name type="common">Green microalga</name>
    <name type="synonym">Microchloropsis gaditana</name>
    <dbReference type="NCBI Taxonomy" id="1093141"/>
    <lineage>
        <taxon>Eukaryota</taxon>
        <taxon>Sar</taxon>
        <taxon>Stramenopiles</taxon>
        <taxon>Ochrophyta</taxon>
        <taxon>Eustigmatophyceae</taxon>
        <taxon>Eustigmatales</taxon>
        <taxon>Monodopsidaceae</taxon>
        <taxon>Nannochloropsis</taxon>
    </lineage>
</organism>
<keyword evidence="7" id="KW-0436">Ligase</keyword>
<evidence type="ECO:0000256" key="2">
    <source>
        <dbReference type="ARBA" id="ARBA00012485"/>
    </source>
</evidence>
<evidence type="ECO:0000256" key="3">
    <source>
        <dbReference type="ARBA" id="ARBA00022679"/>
    </source>
</evidence>
<evidence type="ECO:0000256" key="4">
    <source>
        <dbReference type="ARBA" id="ARBA00022786"/>
    </source>
</evidence>
<dbReference type="PROSITE" id="PS50237">
    <property type="entry name" value="HECT"/>
    <property type="match status" value="1"/>
</dbReference>
<dbReference type="Gene3D" id="3.90.1750.10">
    <property type="entry name" value="Hect, E3 ligase catalytic domains"/>
    <property type="match status" value="1"/>
</dbReference>
<reference evidence="7" key="2">
    <citation type="journal article" date="2012" name="Nat. Commun.">
        <title>Draft genome sequence and genetic transformation of the oleaginous alga Nannochloropis gaditana.</title>
        <authorList>
            <person name="Radakovits R."/>
            <person name="Jinkerson R.E."/>
            <person name="Fuerstenberg S.I."/>
            <person name="Tae H."/>
            <person name="Settlage R.E."/>
            <person name="Boore J.L."/>
            <person name="Posewitz M.C."/>
        </authorList>
    </citation>
    <scope>NUCLEOTIDE SEQUENCE</scope>
    <source>
        <strain evidence="7">CCMP526</strain>
    </source>
</reference>
<feature type="domain" description="HECT" evidence="6">
    <location>
        <begin position="469"/>
        <end position="814"/>
    </location>
</feature>
<dbReference type="SUPFAM" id="SSF56204">
    <property type="entry name" value="Hect, E3 ligase catalytic domain"/>
    <property type="match status" value="1"/>
</dbReference>
<dbReference type="FunFam" id="3.30.2410.10:FF:000003">
    <property type="entry name" value="probable E3 ubiquitin-protein ligase HERC4 isoform X1"/>
    <property type="match status" value="1"/>
</dbReference>
<dbReference type="SMART" id="SM00119">
    <property type="entry name" value="HECTc"/>
    <property type="match status" value="1"/>
</dbReference>
<dbReference type="GO" id="GO:0000209">
    <property type="term" value="P:protein polyubiquitination"/>
    <property type="evidence" value="ECO:0007669"/>
    <property type="project" value="InterPro"/>
</dbReference>
<sequence length="814" mass="92226">MSFILAAVLPTVAKPSCELDIAQLRHVWVDGLTYLARFLRQCPPLVASSESVISFEKKGACLTTHAIDPVVVATLQTVFSEDFLRALLLWITRMGFFDERRADAFLKASQRQRDKLEVAEARRSSTLDLIYASYKTHQDLKSASWFSRLGRRLFGADTAPTFDSNIVQEEYIYRGISKVDNPFLFTVESNAKEVDSVCEFLTVILWKCYSSDMQRRLAFNNSVKRQVLNTVAYSGPTSKFLWVHLLTRYGSSLVKIKGIQWLAPGEGSMHGNAFISALVIMAAILQHEFTLLSNEDFRKGLPLAQAHIVHLVKTLKVFCYEGCLAHTDEKVLMPTTTMTTAETSTSDSSVSPAVLDVSYTRFVLTTLCRFLATLYNRWSRKAFCALSVWVLSDANFTFLRHDSRHWSPRAKLLLHLLPFTIPFSERLTLFREWIQSDKDTFQNRSAPIVVKIRRASLLDDGLSMLNSLPEEFLKRRIVVVYVSEAGTQESGIDLGGLLKDYITDACRLLFDPAFGLFRTNRSGFLYPNPIAPLIHNDYATLFEFAGKIVGKAMYESVVVAPLFLPMVLGHMRGHYDYMQMLQDLSDVSEELYKNLLYLQSCEDDAVLDELGLCFAVAHQDLGRQHEEELIEGGAQIPVSKANRLEYIQLVTKHHVVDRIAEQSKAFCRGFHQIISPSWLRVFNECELQLLVSGSIGGEWDVEDLRRHSRYGQGYRGADKAVRILWDVLEELDYEKRRQFLHFVTSSDRAPLGGFTNLDPVFTITRASLAQGCEKRLPMARTCFNELIWPCYTSKLAAKNKLLQAISSGAGFELT</sequence>
<comment type="catalytic activity">
    <reaction evidence="1">
        <text>S-ubiquitinyl-[E2 ubiquitin-conjugating enzyme]-L-cysteine + [acceptor protein]-L-lysine = [E2 ubiquitin-conjugating enzyme]-L-cysteine + N(6)-ubiquitinyl-[acceptor protein]-L-lysine.</text>
        <dbReference type="EC" id="2.3.2.26"/>
    </reaction>
</comment>
<evidence type="ECO:0000256" key="5">
    <source>
        <dbReference type="PROSITE-ProRule" id="PRU00104"/>
    </source>
</evidence>
<dbReference type="InterPro" id="IPR000569">
    <property type="entry name" value="HECT_dom"/>
</dbReference>
<proteinExistence type="evidence at transcript level"/>
<dbReference type="Gene3D" id="3.30.2160.10">
    <property type="entry name" value="Hect, E3 ligase catalytic domain"/>
    <property type="match status" value="1"/>
</dbReference>
<dbReference type="InterPro" id="IPR044611">
    <property type="entry name" value="E3A/B/C-like"/>
</dbReference>
<dbReference type="EC" id="2.3.2.26" evidence="2"/>
<evidence type="ECO:0000259" key="6">
    <source>
        <dbReference type="PROSITE" id="PS50237"/>
    </source>
</evidence>
<name>I2CR16_NANGC</name>
<keyword evidence="4 5" id="KW-0833">Ubl conjugation pathway</keyword>
<dbReference type="Gene3D" id="3.30.2410.10">
    <property type="entry name" value="Hect, E3 ligase catalytic domain"/>
    <property type="match status" value="1"/>
</dbReference>
<dbReference type="FunFam" id="3.30.2160.10:FF:000002">
    <property type="entry name" value="Putative Ubiquitin-protein ligase E3C"/>
    <property type="match status" value="1"/>
</dbReference>
<dbReference type="PANTHER" id="PTHR45700:SF2">
    <property type="entry name" value="UBIQUITIN-PROTEIN LIGASE E3C"/>
    <property type="match status" value="1"/>
</dbReference>
<dbReference type="CDD" id="cd00078">
    <property type="entry name" value="HECTc"/>
    <property type="match status" value="1"/>
</dbReference>
<evidence type="ECO:0000256" key="1">
    <source>
        <dbReference type="ARBA" id="ARBA00000885"/>
    </source>
</evidence>
<dbReference type="Pfam" id="PF00632">
    <property type="entry name" value="HECT"/>
    <property type="match status" value="1"/>
</dbReference>
<dbReference type="EMBL" id="JU980286">
    <property type="protein sequence ID" value="AFJ69349.1"/>
    <property type="molecule type" value="mRNA"/>
</dbReference>
<dbReference type="GO" id="GO:0061630">
    <property type="term" value="F:ubiquitin protein ligase activity"/>
    <property type="evidence" value="ECO:0007669"/>
    <property type="project" value="UniProtKB-EC"/>
</dbReference>
<reference evidence="7" key="1">
    <citation type="journal article" date="2012" name="Bioengineered">
        <title>Additional insights into the genome of the oleaginous model alga Nannochloropsis gaditana.</title>
        <authorList>
            <person name="Jinkerson R.E."/>
            <person name="Radakovits R."/>
            <person name="Posewitz M.C."/>
        </authorList>
    </citation>
    <scope>NUCLEOTIDE SEQUENCE</scope>
    <source>
        <strain evidence="7">CCMP526</strain>
    </source>
</reference>
<feature type="active site" description="Glycyl thioester intermediate" evidence="5">
    <location>
        <position position="782"/>
    </location>
</feature>
<keyword evidence="3" id="KW-0808">Transferase</keyword>
<evidence type="ECO:0000313" key="7">
    <source>
        <dbReference type="EMBL" id="AFJ69349.1"/>
    </source>
</evidence>
<dbReference type="GO" id="GO:0006511">
    <property type="term" value="P:ubiquitin-dependent protein catabolic process"/>
    <property type="evidence" value="ECO:0007669"/>
    <property type="project" value="TreeGrafter"/>
</dbReference>
<dbReference type="AlphaFoldDB" id="I2CR16"/>
<accession>I2CR16</accession>
<protein>
    <recommendedName>
        <fullName evidence="2">HECT-type E3 ubiquitin transferase</fullName>
        <ecNumber evidence="2">2.3.2.26</ecNumber>
    </recommendedName>
</protein>
<dbReference type="GO" id="GO:0016874">
    <property type="term" value="F:ligase activity"/>
    <property type="evidence" value="ECO:0007669"/>
    <property type="project" value="UniProtKB-KW"/>
</dbReference>